<feature type="compositionally biased region" description="Polar residues" evidence="1">
    <location>
        <begin position="239"/>
        <end position="251"/>
    </location>
</feature>
<feature type="region of interest" description="Disordered" evidence="1">
    <location>
        <begin position="215"/>
        <end position="341"/>
    </location>
</feature>
<feature type="compositionally biased region" description="Low complexity" evidence="1">
    <location>
        <begin position="1051"/>
        <end position="1060"/>
    </location>
</feature>
<dbReference type="OrthoDB" id="348797at2759"/>
<reference evidence="2" key="1">
    <citation type="submission" date="2013-10" db="EMBL/GenBank/DDBJ databases">
        <title>Genomic analysis of the causative agents of coccidiosis in chickens.</title>
        <authorList>
            <person name="Reid A.J."/>
            <person name="Blake D."/>
            <person name="Billington K."/>
            <person name="Browne H."/>
            <person name="Dunn M."/>
            <person name="Hung S."/>
            <person name="Kawahara F."/>
            <person name="Miranda-Saavedra D."/>
            <person name="Mourier T."/>
            <person name="Nagra H."/>
            <person name="Otto T.D."/>
            <person name="Rawlings N."/>
            <person name="Sanchez A."/>
            <person name="Sanders M."/>
            <person name="Subramaniam C."/>
            <person name="Tay Y."/>
            <person name="Dear P."/>
            <person name="Doerig C."/>
            <person name="Gruber A."/>
            <person name="Parkinson J."/>
            <person name="Shirley M."/>
            <person name="Wan K.L."/>
            <person name="Berriman M."/>
            <person name="Tomley F."/>
            <person name="Pain A."/>
        </authorList>
    </citation>
    <scope>NUCLEOTIDE SEQUENCE [LARGE SCALE GENOMIC DNA]</scope>
    <source>
        <strain evidence="2">Houghton</strain>
    </source>
</reference>
<dbReference type="VEuPathDB" id="ToxoDB:EAH_00006080"/>
<dbReference type="GeneID" id="25268678"/>
<feature type="region of interest" description="Disordered" evidence="1">
    <location>
        <begin position="1010"/>
        <end position="1100"/>
    </location>
</feature>
<evidence type="ECO:0000256" key="1">
    <source>
        <dbReference type="SAM" id="MobiDB-lite"/>
    </source>
</evidence>
<name>U6GCE6_EIMAC</name>
<feature type="compositionally biased region" description="Basic and acidic residues" evidence="1">
    <location>
        <begin position="670"/>
        <end position="690"/>
    </location>
</feature>
<organism evidence="2 3">
    <name type="scientific">Eimeria acervulina</name>
    <name type="common">Coccidian parasite</name>
    <dbReference type="NCBI Taxonomy" id="5801"/>
    <lineage>
        <taxon>Eukaryota</taxon>
        <taxon>Sar</taxon>
        <taxon>Alveolata</taxon>
        <taxon>Apicomplexa</taxon>
        <taxon>Conoidasida</taxon>
        <taxon>Coccidia</taxon>
        <taxon>Eucoccidiorida</taxon>
        <taxon>Eimeriorina</taxon>
        <taxon>Eimeriidae</taxon>
        <taxon>Eimeria</taxon>
    </lineage>
</organism>
<feature type="compositionally biased region" description="Polar residues" evidence="1">
    <location>
        <begin position="1133"/>
        <end position="1144"/>
    </location>
</feature>
<keyword evidence="3" id="KW-1185">Reference proteome</keyword>
<feature type="compositionally biased region" description="Low complexity" evidence="1">
    <location>
        <begin position="618"/>
        <end position="638"/>
    </location>
</feature>
<gene>
    <name evidence="2" type="ORF">EAH_00006080</name>
</gene>
<dbReference type="OMA" id="KALWSHA"/>
<feature type="compositionally biased region" description="Low complexity" evidence="1">
    <location>
        <begin position="258"/>
        <end position="271"/>
    </location>
</feature>
<sequence length="1267" mass="138164">MPKQGKSFSSGSDDDVDASELCPHYDEHHRGRHYKQYLRQKSAEAHTIKESSHPPLWRVPIVRQPLPVSIEEFNSAEPQYTRFVKALWSHARATVEDKEAAQDFAQSPVGQDSVPQRCRDLDEAGWRRRELLQHSWDDRPGAVGRPLSPTIIRQGPSWLVDAEGYEGPFGSPGDLRSKGMAYNSRFQLPTLSSLMKAKHAVFVKAKDPRQAQMVYERKSMSARRCRQTQRWGAGRCRSSPPQVNSPTSTPGNLPMRHQPQQLSPAAPSPSLLNPPAPLLSPNACVRAGQSGSPRGSLPCSPRTSAPPSPAGSPKNRPTERSPRSPLNQQNEGQSAGEGTWTVHIRGKGKCQYPESYIRWKRERKRMRERLKRLRAGEIFTGDRPKESCADCESPSLCWDPQPLTEHLHAVRSFGSAPEDDASSGTDLSSSSQRSSSISTSNSDGSSRSCSPSREDNSTHKYKLRIPAYGNSFPSAPCMAAGAALVAPSPLYPFAGLAPGVAVGSYVHAPSGPPVLHGALRPLQSSLHPGKPLGLGNSMQQHPPWLVLMPTIAGTALMRAQTSFVLPSLQKQQILMGQQQVQQGQMLLQQLQHQTLLQQQIPRSYMAVQLPAQSSQSVTFEQSQQQQQQQPPMSCGVQQGAQKRESTKMGDQQKREQLSSKPWEGFANSRGSREEWSRKEAPFFRLKEHNGSGRPHVRYVSAPPPARRHTGKEDREHALPSSHASAAQLTLSPAASPATGAGCNMVKQALPQTLLTQPIVTGPSHPLFGIPQSLSAGPGVVQGVAQGVPVAAILRGSPLLVSSGTHLMAETPQQIHPGGPCVFSGAERLQRRQPKDAAAVSHRSASCSPTAPPVVVAQLPVLPLQHTPVVVQQLRQQPLLTQQQQQQLTIIQQQQHPLLIQKQPLVVQRQQQQPLVVQQQQQQPIATQQLQPVAMNHTQQSPQQSAGGLLQLQPDATVVIQQQQPGIVVQQPPIITPEERKPAAALTPEKPKTHWLWSCNIDCGANCGGRSPAASHVAVQEQPPAVQPDCREKHQPKQRLQHTQAEQRASPEEASGEAPSSLTPTAAPVPPAESRVSATAQQVHHLSQQPSGSDGTREAMQGVSQACQYLQPPQQQLQRLSPRKQQQPQEQQKVRTPTALSTSSPIAFVPTAPGTQNIVAPSAAVACMESQQIQQHQQPPQQCRQSSCCKPHRGGAVAEQEPPFKFLPFTFISPKRNIACGMGKKVTFRERTTTASSPMHQQKHQQQERQSCCGRTGGELSASVSCSI</sequence>
<feature type="compositionally biased region" description="Polar residues" evidence="1">
    <location>
        <begin position="1075"/>
        <end position="1093"/>
    </location>
</feature>
<feature type="region of interest" description="Disordered" evidence="1">
    <location>
        <begin position="618"/>
        <end position="725"/>
    </location>
</feature>
<dbReference type="RefSeq" id="XP_013251780.1">
    <property type="nucleotide sequence ID" value="XM_013396326.1"/>
</dbReference>
<dbReference type="EMBL" id="HG670774">
    <property type="protein sequence ID" value="CDI77941.1"/>
    <property type="molecule type" value="Genomic_DNA"/>
</dbReference>
<feature type="compositionally biased region" description="Polar residues" evidence="1">
    <location>
        <begin position="324"/>
        <end position="333"/>
    </location>
</feature>
<proteinExistence type="predicted"/>
<feature type="compositionally biased region" description="Basic and acidic residues" evidence="1">
    <location>
        <begin position="641"/>
        <end position="657"/>
    </location>
</feature>
<dbReference type="Proteomes" id="UP000018050">
    <property type="component" value="Unassembled WGS sequence"/>
</dbReference>
<feature type="compositionally biased region" description="Polar residues" evidence="1">
    <location>
        <begin position="1"/>
        <end position="11"/>
    </location>
</feature>
<reference evidence="2" key="2">
    <citation type="submission" date="2013-10" db="EMBL/GenBank/DDBJ databases">
        <authorList>
            <person name="Aslett M."/>
        </authorList>
    </citation>
    <scope>NUCLEOTIDE SEQUENCE [LARGE SCALE GENOMIC DNA]</scope>
    <source>
        <strain evidence="2">Houghton</strain>
    </source>
</reference>
<dbReference type="AlphaFoldDB" id="U6GCE6"/>
<feature type="region of interest" description="Disordered" evidence="1">
    <location>
        <begin position="1"/>
        <end position="27"/>
    </location>
</feature>
<feature type="compositionally biased region" description="Low complexity" evidence="1">
    <location>
        <begin position="1113"/>
        <end position="1130"/>
    </location>
</feature>
<evidence type="ECO:0000313" key="3">
    <source>
        <dbReference type="Proteomes" id="UP000018050"/>
    </source>
</evidence>
<feature type="region of interest" description="Disordered" evidence="1">
    <location>
        <begin position="1233"/>
        <end position="1254"/>
    </location>
</feature>
<protein>
    <submittedName>
        <fullName evidence="2">Uncharacterized protein</fullName>
    </submittedName>
</protein>
<feature type="compositionally biased region" description="Low complexity" evidence="1">
    <location>
        <begin position="422"/>
        <end position="451"/>
    </location>
</feature>
<accession>U6GCE6</accession>
<feature type="region of interest" description="Disordered" evidence="1">
    <location>
        <begin position="413"/>
        <end position="460"/>
    </location>
</feature>
<feature type="region of interest" description="Disordered" evidence="1">
    <location>
        <begin position="1113"/>
        <end position="1144"/>
    </location>
</feature>
<evidence type="ECO:0000313" key="2">
    <source>
        <dbReference type="EMBL" id="CDI77941.1"/>
    </source>
</evidence>